<keyword evidence="3" id="KW-0472">Membrane</keyword>
<proteinExistence type="predicted"/>
<gene>
    <name evidence="4" type="ORF">GJ697_22385</name>
</gene>
<dbReference type="PANTHER" id="PTHR34136:SF1">
    <property type="entry name" value="UDP-N-ACETYL-D-MANNOSAMINURONIC ACID TRANSFERASE"/>
    <property type="match status" value="1"/>
</dbReference>
<evidence type="ECO:0000313" key="5">
    <source>
        <dbReference type="Proteomes" id="UP000481037"/>
    </source>
</evidence>
<dbReference type="EMBL" id="WKJM01000022">
    <property type="protein sequence ID" value="MRX10584.1"/>
    <property type="molecule type" value="Genomic_DNA"/>
</dbReference>
<dbReference type="CDD" id="cd06533">
    <property type="entry name" value="Glyco_transf_WecG_TagA"/>
    <property type="match status" value="1"/>
</dbReference>
<accession>A0A6L5QL82</accession>
<feature type="transmembrane region" description="Helical" evidence="3">
    <location>
        <begin position="222"/>
        <end position="243"/>
    </location>
</feature>
<dbReference type="Proteomes" id="UP000481037">
    <property type="component" value="Unassembled WGS sequence"/>
</dbReference>
<evidence type="ECO:0000256" key="3">
    <source>
        <dbReference type="SAM" id="Phobius"/>
    </source>
</evidence>
<feature type="transmembrane region" description="Helical" evidence="3">
    <location>
        <begin position="176"/>
        <end position="193"/>
    </location>
</feature>
<evidence type="ECO:0000256" key="1">
    <source>
        <dbReference type="ARBA" id="ARBA00022676"/>
    </source>
</evidence>
<keyword evidence="2 4" id="KW-0808">Transferase</keyword>
<dbReference type="NCBIfam" id="TIGR00696">
    <property type="entry name" value="wecG_tagA_cpsF"/>
    <property type="match status" value="1"/>
</dbReference>
<organism evidence="4 5">
    <name type="scientific">Duganella alba</name>
    <dbReference type="NCBI Taxonomy" id="2666081"/>
    <lineage>
        <taxon>Bacteria</taxon>
        <taxon>Pseudomonadati</taxon>
        <taxon>Pseudomonadota</taxon>
        <taxon>Betaproteobacteria</taxon>
        <taxon>Burkholderiales</taxon>
        <taxon>Oxalobacteraceae</taxon>
        <taxon>Telluria group</taxon>
        <taxon>Duganella</taxon>
    </lineage>
</organism>
<dbReference type="AlphaFoldDB" id="A0A6L5QL82"/>
<dbReference type="Pfam" id="PF03808">
    <property type="entry name" value="Glyco_tran_WecG"/>
    <property type="match status" value="1"/>
</dbReference>
<name>A0A6L5QL82_9BURK</name>
<keyword evidence="3" id="KW-1133">Transmembrane helix</keyword>
<keyword evidence="3" id="KW-0812">Transmembrane</keyword>
<dbReference type="PANTHER" id="PTHR34136">
    <property type="match status" value="1"/>
</dbReference>
<protein>
    <submittedName>
        <fullName evidence="4">WecB/TagA/CpsF family glycosyltransferase</fullName>
    </submittedName>
</protein>
<comment type="caution">
    <text evidence="4">The sequence shown here is derived from an EMBL/GenBank/DDBJ whole genome shotgun (WGS) entry which is preliminary data.</text>
</comment>
<keyword evidence="5" id="KW-1185">Reference proteome</keyword>
<dbReference type="GO" id="GO:0016758">
    <property type="term" value="F:hexosyltransferase activity"/>
    <property type="evidence" value="ECO:0007669"/>
    <property type="project" value="TreeGrafter"/>
</dbReference>
<evidence type="ECO:0000256" key="2">
    <source>
        <dbReference type="ARBA" id="ARBA00022679"/>
    </source>
</evidence>
<sequence length="247" mass="27426">MPLARVDEAGCIEMVMTSLAARRGGWIVTANLDILRRHVLDRGFRELVRPASLFVADGMPLVWASVLRGLPLPQRVSGSDLILTLSARAARHAHPVFLIGGDSGTAEQAAQRLRSQCPGLRVAGTWYPPPGFERDPAHMPALRDALQAAQPAIVYVALGCPKQDQLIGALYPDFPQMWWIGVGISFSLLAGRLRRAPRWAQRAGLEWACRLWQEPRRLAVRYLVHGLPFALLLLLMSALARWLPRLR</sequence>
<dbReference type="InterPro" id="IPR004629">
    <property type="entry name" value="WecG_TagA_CpsF"/>
</dbReference>
<reference evidence="4 5" key="1">
    <citation type="submission" date="2019-11" db="EMBL/GenBank/DDBJ databases">
        <title>Novel species isolated from a subtropical stream in China.</title>
        <authorList>
            <person name="Lu H."/>
        </authorList>
    </citation>
    <scope>NUCLEOTIDE SEQUENCE [LARGE SCALE GENOMIC DNA]</scope>
    <source>
        <strain evidence="4 5">FT25W</strain>
    </source>
</reference>
<keyword evidence="1" id="KW-0328">Glycosyltransferase</keyword>
<evidence type="ECO:0000313" key="4">
    <source>
        <dbReference type="EMBL" id="MRX10584.1"/>
    </source>
</evidence>